<protein>
    <recommendedName>
        <fullName evidence="6">DUF1254 domain-containing protein</fullName>
    </recommendedName>
</protein>
<keyword evidence="5" id="KW-1185">Reference proteome</keyword>
<name>A0A2P7AWU9_9HYPH</name>
<evidence type="ECO:0000313" key="5">
    <source>
        <dbReference type="Proteomes" id="UP000241158"/>
    </source>
</evidence>
<evidence type="ECO:0000313" key="4">
    <source>
        <dbReference type="EMBL" id="PSH58684.1"/>
    </source>
</evidence>
<organism evidence="4 5">
    <name type="scientific">Phyllobacterium endophyticum</name>
    <dbReference type="NCBI Taxonomy" id="1149773"/>
    <lineage>
        <taxon>Bacteria</taxon>
        <taxon>Pseudomonadati</taxon>
        <taxon>Pseudomonadota</taxon>
        <taxon>Alphaproteobacteria</taxon>
        <taxon>Hyphomicrobiales</taxon>
        <taxon>Phyllobacteriaceae</taxon>
        <taxon>Phyllobacterium</taxon>
    </lineage>
</organism>
<reference evidence="5" key="1">
    <citation type="submission" date="2017-11" db="EMBL/GenBank/DDBJ databases">
        <authorList>
            <person name="Kuznetsova I."/>
            <person name="Sazanova A."/>
            <person name="Chirak E."/>
            <person name="Safronova V."/>
            <person name="Willems A."/>
        </authorList>
    </citation>
    <scope>NUCLEOTIDE SEQUENCE [LARGE SCALE GENOMIC DNA]</scope>
    <source>
        <strain evidence="5">PEPV15</strain>
    </source>
</reference>
<dbReference type="Gene3D" id="1.10.3360.10">
    <property type="entry name" value="VPA0735-like domain"/>
    <property type="match status" value="1"/>
</dbReference>
<feature type="domain" description="DUF1254" evidence="3">
    <location>
        <begin position="63"/>
        <end position="196"/>
    </location>
</feature>
<dbReference type="InterPro" id="IPR010621">
    <property type="entry name" value="DUF1214"/>
</dbReference>
<evidence type="ECO:0008006" key="6">
    <source>
        <dbReference type="Google" id="ProtNLM"/>
    </source>
</evidence>
<dbReference type="EMBL" id="PGGN01000002">
    <property type="protein sequence ID" value="PSH58684.1"/>
    <property type="molecule type" value="Genomic_DNA"/>
</dbReference>
<dbReference type="Gene3D" id="2.60.40.1610">
    <property type="entry name" value="Domain of unknown function DUF1254"/>
    <property type="match status" value="1"/>
</dbReference>
<dbReference type="PANTHER" id="PTHR36509:SF3">
    <property type="entry name" value="SIGNAL PEPTIDE PROTEIN"/>
    <property type="match status" value="1"/>
</dbReference>
<dbReference type="AlphaFoldDB" id="A0A2P7AWU9"/>
<dbReference type="SUPFAM" id="SSF160935">
    <property type="entry name" value="VPA0735-like"/>
    <property type="match status" value="1"/>
</dbReference>
<dbReference type="InterPro" id="IPR037049">
    <property type="entry name" value="DUF1214_C_sf"/>
</dbReference>
<keyword evidence="1" id="KW-0732">Signal</keyword>
<dbReference type="Pfam" id="PF06742">
    <property type="entry name" value="DUF1214"/>
    <property type="match status" value="1"/>
</dbReference>
<evidence type="ECO:0000259" key="3">
    <source>
        <dbReference type="Pfam" id="PF06863"/>
    </source>
</evidence>
<dbReference type="Proteomes" id="UP000241158">
    <property type="component" value="Unassembled WGS sequence"/>
</dbReference>
<evidence type="ECO:0000256" key="1">
    <source>
        <dbReference type="SAM" id="SignalP"/>
    </source>
</evidence>
<dbReference type="OrthoDB" id="272779at2"/>
<comment type="caution">
    <text evidence="4">The sequence shown here is derived from an EMBL/GenBank/DDBJ whole genome shotgun (WGS) entry which is preliminary data.</text>
</comment>
<accession>A0A2P7AWU9</accession>
<dbReference type="Gene3D" id="2.60.120.600">
    <property type="entry name" value="Domain of unknown function DUF1214, C-terminal domain"/>
    <property type="match status" value="1"/>
</dbReference>
<sequence length="469" mass="52415">MRAVLIALIASAFISSPATAFTPRELADRTTERRAVEAVIWGIPVVNYDLMLQEMLTKTKGKVNEILYWSRPLDWHNQTLTPNPDAIYLMAFTNTKDIGPVVIEVPPAEGGSINGNIVNVWQMALEDAGPSGADQGKGGKYLVLPPDYTGKIPEGYIPLHSDTFGGYALMRSNLASHSDADIAKSVEYAKRLKVYPLSQAANPPETIFTDAKDVVFDSTIRYDASFFKSLDRVVQSEPWLPRDRAMIDQLKSVGIEKGKSFAPTAPMIKQLEAGVQEGREWLEERYDTGLIPFYEKSRWNYAGSPELVKSAQASYDEPNSYPVDLRGVAYSYAFVGLKRMGTGQFYLMSIKDKEGNSFDGSKTYKLTVPANVPVQQYWSLTAYDRETHALIRNMPRASRSSQVAELKKNADGSVDIFLGPKAPEGEDANWIPTDDQRRFELMFRLYAPTKALFEKTWVLPDVEKVAHQP</sequence>
<evidence type="ECO:0000259" key="2">
    <source>
        <dbReference type="Pfam" id="PF06742"/>
    </source>
</evidence>
<dbReference type="Pfam" id="PF06863">
    <property type="entry name" value="DUF1254"/>
    <property type="match status" value="1"/>
</dbReference>
<dbReference type="InterPro" id="IPR010679">
    <property type="entry name" value="DUF1254"/>
</dbReference>
<feature type="signal peptide" evidence="1">
    <location>
        <begin position="1"/>
        <end position="20"/>
    </location>
</feature>
<feature type="domain" description="DUF1214" evidence="2">
    <location>
        <begin position="344"/>
        <end position="449"/>
    </location>
</feature>
<dbReference type="InterPro" id="IPR037050">
    <property type="entry name" value="DUF1254_sf"/>
</dbReference>
<proteinExistence type="predicted"/>
<dbReference type="RefSeq" id="WP_106717136.1">
    <property type="nucleotide sequence ID" value="NZ_JACHXT010000004.1"/>
</dbReference>
<gene>
    <name evidence="4" type="ORF">CU100_14070</name>
</gene>
<dbReference type="PANTHER" id="PTHR36509">
    <property type="entry name" value="BLL3101 PROTEIN"/>
    <property type="match status" value="1"/>
</dbReference>
<feature type="chain" id="PRO_5015119697" description="DUF1254 domain-containing protein" evidence="1">
    <location>
        <begin position="21"/>
        <end position="469"/>
    </location>
</feature>